<dbReference type="SUPFAM" id="SSF53807">
    <property type="entry name" value="Helical backbone' metal receptor"/>
    <property type="match status" value="1"/>
</dbReference>
<dbReference type="KEGG" id="tprf:A3L09_01450"/>
<evidence type="ECO:0000313" key="2">
    <source>
        <dbReference type="Proteomes" id="UP000250179"/>
    </source>
</evidence>
<dbReference type="OrthoDB" id="24039at2157"/>
<reference evidence="1 2" key="1">
    <citation type="submission" date="2016-03" db="EMBL/GenBank/DDBJ databases">
        <title>Complete genome sequence of Thermococcus profundus strain DT5432.</title>
        <authorList>
            <person name="Oger P.M."/>
        </authorList>
    </citation>
    <scope>NUCLEOTIDE SEQUENCE [LARGE SCALE GENOMIC DNA]</scope>
    <source>
        <strain evidence="1 2">DT 5432</strain>
    </source>
</reference>
<evidence type="ECO:0008006" key="3">
    <source>
        <dbReference type="Google" id="ProtNLM"/>
    </source>
</evidence>
<dbReference type="InterPro" id="IPR050902">
    <property type="entry name" value="ABC_Transporter_SBP"/>
</dbReference>
<organism evidence="1 2">
    <name type="scientific">Thermococcus profundus</name>
    <dbReference type="NCBI Taxonomy" id="49899"/>
    <lineage>
        <taxon>Archaea</taxon>
        <taxon>Methanobacteriati</taxon>
        <taxon>Methanobacteriota</taxon>
        <taxon>Thermococci</taxon>
        <taxon>Thermococcales</taxon>
        <taxon>Thermococcaceae</taxon>
        <taxon>Thermococcus</taxon>
    </lineage>
</organism>
<accession>A0A2Z2MBK7</accession>
<sequence>MRAVIFPASLVEIAKLVGAGDKIAGVNEEIKLDYCLPDFRDRPVVGKYLQREKLTYWDILEELRPEVIMDFEIDTLYSIDELRAFAERHNAKLALFDIVKVEDLFPITQKIADLLDGDPSTLLEFYRRHLEGIKEISSGVEERRKVVMLYRGINVVTQTNVLSDAVEKTGAEYMGKLPTHRKVIPVPFEEFLKRFSEADVLILLTSVLTSEEKLKRIRDEMLDSSEWRKVKAVDSGEVHILGSAIDRNSFMRWSPRIIPGIYQLGKVIYPDLYPDWEPVARELYRLCGVER</sequence>
<gene>
    <name evidence="1" type="ORF">A3L09_01450</name>
</gene>
<dbReference type="AlphaFoldDB" id="A0A2Z2MBK7"/>
<dbReference type="Proteomes" id="UP000250179">
    <property type="component" value="Chromosome"/>
</dbReference>
<protein>
    <recommendedName>
        <fullName evidence="3">Fe/B12 periplasmic-binding domain-containing protein</fullName>
    </recommendedName>
</protein>
<dbReference type="PANTHER" id="PTHR30535:SF34">
    <property type="entry name" value="MOLYBDATE-BINDING PROTEIN MOLA"/>
    <property type="match status" value="1"/>
</dbReference>
<dbReference type="GeneID" id="33319034"/>
<name>A0A2Z2MBK7_THEPR</name>
<dbReference type="Gene3D" id="3.40.50.1980">
    <property type="entry name" value="Nitrogenase molybdenum iron protein domain"/>
    <property type="match status" value="1"/>
</dbReference>
<dbReference type="EMBL" id="CP014862">
    <property type="protein sequence ID" value="ASJ02022.1"/>
    <property type="molecule type" value="Genomic_DNA"/>
</dbReference>
<dbReference type="RefSeq" id="WP_088857291.1">
    <property type="nucleotide sequence ID" value="NZ_CP014862.1"/>
</dbReference>
<evidence type="ECO:0000313" key="1">
    <source>
        <dbReference type="EMBL" id="ASJ02022.1"/>
    </source>
</evidence>
<dbReference type="PANTHER" id="PTHR30535">
    <property type="entry name" value="VITAMIN B12-BINDING PROTEIN"/>
    <property type="match status" value="1"/>
</dbReference>
<proteinExistence type="predicted"/>
<keyword evidence="2" id="KW-1185">Reference proteome</keyword>